<gene>
    <name evidence="1" type="ORF">KGMB03357_06190</name>
</gene>
<dbReference type="Proteomes" id="UP000287361">
    <property type="component" value="Unassembled WGS sequence"/>
</dbReference>
<evidence type="ECO:0000313" key="2">
    <source>
        <dbReference type="Proteomes" id="UP000287361"/>
    </source>
</evidence>
<sequence length="529" mass="60334">MIKQTNSVQAKHAPLLGLFLNGYENMRQKMDAPCRRPLLEIAPLVFGKWYYAALAQETILSPANLFALDLQRDSDAKIEYAYIMNTKAAEEQSDLEFTSEYHFSLMTYSTQKHPLVADLQALIGYCTPDRATDENGMLLEEEKKEILAQLSLRAEFYLEYLTRLAWLHGLLTPMPSIHTQRVQPASECDAFFAQPTADILFQLGESACTLASERFIEAMDLEDGIAPPDFFYHLLESNQEVDRIFIDFYKRVDVDIEEIWRTPPEKLNAEERSIVSSFLFTGIMLDKWFLTPMSVFFRFIRPIAFTPMQFYPLVNTLASLILMEHNVGAELFTPPTYYSLTALGKELFADPDIIDVDKQQMPQTMPYEQLQAAVLQEAEAQEQELLFLTEVVPDVLSLKISQSGDADLWKIIEVGQDMDVNVLCRDLCGAFALEDMADYLLSVPDRNGFPLEYSANGSKRSLNKANGKMLQELPLSVGTTLLLYPTHSRAAYLRLEILEKGKGNPYLMYPRVTEQSPKMIELEKMDELF</sequence>
<evidence type="ECO:0000313" key="1">
    <source>
        <dbReference type="EMBL" id="GCB28958.1"/>
    </source>
</evidence>
<dbReference type="OrthoDB" id="1884465at2"/>
<proteinExistence type="predicted"/>
<protein>
    <submittedName>
        <fullName evidence="1">Uncharacterized protein</fullName>
    </submittedName>
</protein>
<organism evidence="1 2">
    <name type="scientific">Anaerotignum faecicola</name>
    <dbReference type="NCBI Taxonomy" id="2358141"/>
    <lineage>
        <taxon>Bacteria</taxon>
        <taxon>Bacillati</taxon>
        <taxon>Bacillota</taxon>
        <taxon>Clostridia</taxon>
        <taxon>Lachnospirales</taxon>
        <taxon>Anaerotignaceae</taxon>
        <taxon>Anaerotignum</taxon>
    </lineage>
</organism>
<dbReference type="EMBL" id="BHVZ01000001">
    <property type="protein sequence ID" value="GCB28958.1"/>
    <property type="molecule type" value="Genomic_DNA"/>
</dbReference>
<keyword evidence="2" id="KW-1185">Reference proteome</keyword>
<reference evidence="1 2" key="1">
    <citation type="submission" date="2018-10" db="EMBL/GenBank/DDBJ databases">
        <title>Draft Genome Sequence of Anaerotignum sp. KCTC 15736.</title>
        <authorList>
            <person name="Choi S.H."/>
            <person name="Kim J.S."/>
            <person name="Kang S.W."/>
            <person name="Lee J.S."/>
            <person name="Park S.H."/>
        </authorList>
    </citation>
    <scope>NUCLEOTIDE SEQUENCE [LARGE SCALE GENOMIC DNA]</scope>
    <source>
        <strain evidence="1 2">KCTC 15736</strain>
    </source>
</reference>
<comment type="caution">
    <text evidence="1">The sequence shown here is derived from an EMBL/GenBank/DDBJ whole genome shotgun (WGS) entry which is preliminary data.</text>
</comment>
<accession>A0A401LBQ6</accession>
<dbReference type="AlphaFoldDB" id="A0A401LBQ6"/>
<name>A0A401LBQ6_9FIRM</name>